<dbReference type="EMBL" id="AWWV01011376">
    <property type="protein sequence ID" value="OMO72752.1"/>
    <property type="molecule type" value="Genomic_DNA"/>
</dbReference>
<feature type="domain" description="Reverse transcriptase/retrotransposon-derived protein RNase H-like" evidence="2">
    <location>
        <begin position="239"/>
        <end position="333"/>
    </location>
</feature>
<dbReference type="AlphaFoldDB" id="A0A1R3HR42"/>
<organism evidence="4 5">
    <name type="scientific">Corchorus capsularis</name>
    <name type="common">Jute</name>
    <dbReference type="NCBI Taxonomy" id="210143"/>
    <lineage>
        <taxon>Eukaryota</taxon>
        <taxon>Viridiplantae</taxon>
        <taxon>Streptophyta</taxon>
        <taxon>Embryophyta</taxon>
        <taxon>Tracheophyta</taxon>
        <taxon>Spermatophyta</taxon>
        <taxon>Magnoliopsida</taxon>
        <taxon>eudicotyledons</taxon>
        <taxon>Gunneridae</taxon>
        <taxon>Pentapetalae</taxon>
        <taxon>rosids</taxon>
        <taxon>malvids</taxon>
        <taxon>Malvales</taxon>
        <taxon>Malvaceae</taxon>
        <taxon>Grewioideae</taxon>
        <taxon>Apeibeae</taxon>
        <taxon>Corchorus</taxon>
    </lineage>
</organism>
<sequence length="677" mass="77306">MLQTLMQRMGTMTTRFDAMANDIQQVKDGQNQQVQPPQQRGNAANNERVQPPPPRQVIPRINPMERLRQQELGGQAYNENLRPRRGVEREEPKENIKYKIPKFNGRGSPADYLEWESKLDMYFDYHHYAESKKDCVNKKVMFLNDYGEIESEDEDFALGSSGDRDDERGFAHEDEDDDDGNTPALLNLVARRTLSAYVKGDVHNQRENLFHTRMRFVKDFSTLATPITSVMKKNAPFKWGREQQEAFETLKNKLTNAPLLVLPNFNNTFEIECGASGVGIGAVLMQGGKVVAYFSEKLNGTALNYPTYDKELYALLRALQTWQHYLWPKEFVIHTDHESFKSIHSTTRFSPFEIMYGFNPLTALDLLSLPLSVQVDMDSERKAEYVKDLHAKVRAQIEKKTQHYMKVSNKGRKEVTFEPGDWVWLHLRKERVLEKRKSKLLPSGDGPFQVLERINNNAYKLDLPSEYGNVSATFNVSDLSLFDSDANLRANPFQGRGDDAPRAYHCLKEHNGDHGEDVHGRQGSKDKLEDHGDCAQLVPSTNEMPKMPFDPLKMPLGLMTRIRAKRFKEALMGLVRVDLEDMNLFEDQLKTFGDDLSKEKPPKVPLRSVSIATTDGVDENALNNCRKGWQKECSFSGDVDNSSTAVGDEDIRIPENTFVGNVEEQDIVIDVRIHVIP</sequence>
<dbReference type="CDD" id="cd09274">
    <property type="entry name" value="RNase_HI_RT_Ty3"/>
    <property type="match status" value="1"/>
</dbReference>
<dbReference type="SUPFAM" id="SSF56672">
    <property type="entry name" value="DNA/RNA polymerases"/>
    <property type="match status" value="1"/>
</dbReference>
<evidence type="ECO:0000259" key="2">
    <source>
        <dbReference type="Pfam" id="PF17919"/>
    </source>
</evidence>
<feature type="compositionally biased region" description="Low complexity" evidence="1">
    <location>
        <begin position="28"/>
        <end position="39"/>
    </location>
</feature>
<dbReference type="PANTHER" id="PTHR35046">
    <property type="entry name" value="ZINC KNUCKLE (CCHC-TYPE) FAMILY PROTEIN"/>
    <property type="match status" value="1"/>
</dbReference>
<feature type="region of interest" description="Disordered" evidence="1">
    <location>
        <begin position="153"/>
        <end position="182"/>
    </location>
</feature>
<dbReference type="Gramene" id="OMO72752">
    <property type="protein sequence ID" value="OMO72752"/>
    <property type="gene ID" value="CCACVL1_17619"/>
</dbReference>
<comment type="caution">
    <text evidence="4">The sequence shown here is derived from an EMBL/GenBank/DDBJ whole genome shotgun (WGS) entry which is preliminary data.</text>
</comment>
<proteinExistence type="predicted"/>
<dbReference type="OrthoDB" id="9893755at2759"/>
<evidence type="ECO:0000313" key="4">
    <source>
        <dbReference type="EMBL" id="OMO72752.1"/>
    </source>
</evidence>
<evidence type="ECO:0000259" key="3">
    <source>
        <dbReference type="Pfam" id="PF24626"/>
    </source>
</evidence>
<gene>
    <name evidence="4" type="ORF">CCACVL1_17619</name>
</gene>
<dbReference type="InterPro" id="IPR043128">
    <property type="entry name" value="Rev_trsase/Diguanyl_cyclase"/>
</dbReference>
<feature type="compositionally biased region" description="Basic and acidic residues" evidence="1">
    <location>
        <begin position="162"/>
        <end position="172"/>
    </location>
</feature>
<feature type="domain" description="Tf2-1-like SH3-like" evidence="3">
    <location>
        <begin position="420"/>
        <end position="480"/>
    </location>
</feature>
<dbReference type="Gene3D" id="3.30.70.270">
    <property type="match status" value="1"/>
</dbReference>
<name>A0A1R3HR42_COCAP</name>
<feature type="region of interest" description="Disordered" evidence="1">
    <location>
        <begin position="28"/>
        <end position="59"/>
    </location>
</feature>
<keyword evidence="5" id="KW-1185">Reference proteome</keyword>
<dbReference type="InterPro" id="IPR056924">
    <property type="entry name" value="SH3_Tf2-1"/>
</dbReference>
<dbReference type="PANTHER" id="PTHR35046:SF9">
    <property type="entry name" value="RNA-DIRECTED DNA POLYMERASE"/>
    <property type="match status" value="1"/>
</dbReference>
<dbReference type="Pfam" id="PF17919">
    <property type="entry name" value="RT_RNaseH_2"/>
    <property type="match status" value="1"/>
</dbReference>
<protein>
    <submittedName>
        <fullName evidence="4">Uncharacterized protein</fullName>
    </submittedName>
</protein>
<dbReference type="Pfam" id="PF24626">
    <property type="entry name" value="SH3_Tf2-1"/>
    <property type="match status" value="1"/>
</dbReference>
<dbReference type="InterPro" id="IPR043502">
    <property type="entry name" value="DNA/RNA_pol_sf"/>
</dbReference>
<reference evidence="4 5" key="1">
    <citation type="submission" date="2013-09" db="EMBL/GenBank/DDBJ databases">
        <title>Corchorus capsularis genome sequencing.</title>
        <authorList>
            <person name="Alam M."/>
            <person name="Haque M.S."/>
            <person name="Islam M.S."/>
            <person name="Emdad E.M."/>
            <person name="Islam M.M."/>
            <person name="Ahmed B."/>
            <person name="Halim A."/>
            <person name="Hossen Q.M.M."/>
            <person name="Hossain M.Z."/>
            <person name="Ahmed R."/>
            <person name="Khan M.M."/>
            <person name="Islam R."/>
            <person name="Rashid M.M."/>
            <person name="Khan S.A."/>
            <person name="Rahman M.S."/>
            <person name="Alam M."/>
        </authorList>
    </citation>
    <scope>NUCLEOTIDE SEQUENCE [LARGE SCALE GENOMIC DNA]</scope>
    <source>
        <strain evidence="5">cv. CVL-1</strain>
        <tissue evidence="4">Whole seedling</tissue>
    </source>
</reference>
<dbReference type="Proteomes" id="UP000188268">
    <property type="component" value="Unassembled WGS sequence"/>
</dbReference>
<accession>A0A1R3HR42</accession>
<evidence type="ECO:0000313" key="5">
    <source>
        <dbReference type="Proteomes" id="UP000188268"/>
    </source>
</evidence>
<evidence type="ECO:0000256" key="1">
    <source>
        <dbReference type="SAM" id="MobiDB-lite"/>
    </source>
</evidence>
<dbReference type="InterPro" id="IPR041577">
    <property type="entry name" value="RT_RNaseH_2"/>
</dbReference>
<feature type="region of interest" description="Disordered" evidence="1">
    <location>
        <begin position="510"/>
        <end position="530"/>
    </location>
</feature>